<reference evidence="1" key="1">
    <citation type="journal article" date="2020" name="Stud. Mycol.">
        <title>101 Dothideomycetes genomes: a test case for predicting lifestyles and emergence of pathogens.</title>
        <authorList>
            <person name="Haridas S."/>
            <person name="Albert R."/>
            <person name="Binder M."/>
            <person name="Bloem J."/>
            <person name="Labutti K."/>
            <person name="Salamov A."/>
            <person name="Andreopoulos B."/>
            <person name="Baker S."/>
            <person name="Barry K."/>
            <person name="Bills G."/>
            <person name="Bluhm B."/>
            <person name="Cannon C."/>
            <person name="Castanera R."/>
            <person name="Culley D."/>
            <person name="Daum C."/>
            <person name="Ezra D."/>
            <person name="Gonzalez J."/>
            <person name="Henrissat B."/>
            <person name="Kuo A."/>
            <person name="Liang C."/>
            <person name="Lipzen A."/>
            <person name="Lutzoni F."/>
            <person name="Magnuson J."/>
            <person name="Mondo S."/>
            <person name="Nolan M."/>
            <person name="Ohm R."/>
            <person name="Pangilinan J."/>
            <person name="Park H.-J."/>
            <person name="Ramirez L."/>
            <person name="Alfaro M."/>
            <person name="Sun H."/>
            <person name="Tritt A."/>
            <person name="Yoshinaga Y."/>
            <person name="Zwiers L.-H."/>
            <person name="Turgeon B."/>
            <person name="Goodwin S."/>
            <person name="Spatafora J."/>
            <person name="Crous P."/>
            <person name="Grigoriev I."/>
        </authorList>
    </citation>
    <scope>NUCLEOTIDE SEQUENCE</scope>
    <source>
        <strain evidence="1">CBS 525.71</strain>
    </source>
</reference>
<dbReference type="EMBL" id="MU006724">
    <property type="protein sequence ID" value="KAF2625807.1"/>
    <property type="molecule type" value="Genomic_DNA"/>
</dbReference>
<sequence>MTSALCALRLDVLTQKTYIAISSTIAEQTRTPQSSKRCRTFGVIRVELELSDGASSCKIHVTQNCFAALQRLRYKKKLRLMWIDAVCLDQKNNEEKISQVRRMGEIYRLAKAVIVSLDEADEASKVVWGFINRYRKDYLAHRLFDSFGFQKRSPLRLV</sequence>
<comment type="caution">
    <text evidence="1">The sequence shown here is derived from an EMBL/GenBank/DDBJ whole genome shotgun (WGS) entry which is preliminary data.</text>
</comment>
<proteinExistence type="predicted"/>
<name>A0ACB6RY49_9PLEO</name>
<organism evidence="1 2">
    <name type="scientific">Macroventuria anomochaeta</name>
    <dbReference type="NCBI Taxonomy" id="301207"/>
    <lineage>
        <taxon>Eukaryota</taxon>
        <taxon>Fungi</taxon>
        <taxon>Dikarya</taxon>
        <taxon>Ascomycota</taxon>
        <taxon>Pezizomycotina</taxon>
        <taxon>Dothideomycetes</taxon>
        <taxon>Pleosporomycetidae</taxon>
        <taxon>Pleosporales</taxon>
        <taxon>Pleosporineae</taxon>
        <taxon>Didymellaceae</taxon>
        <taxon>Macroventuria</taxon>
    </lineage>
</organism>
<gene>
    <name evidence="1" type="ORF">BU25DRAFT_111491</name>
</gene>
<evidence type="ECO:0000313" key="2">
    <source>
        <dbReference type="Proteomes" id="UP000799754"/>
    </source>
</evidence>
<keyword evidence="2" id="KW-1185">Reference proteome</keyword>
<accession>A0ACB6RY49</accession>
<protein>
    <submittedName>
        <fullName evidence="1">Uncharacterized protein</fullName>
    </submittedName>
</protein>
<dbReference type="Proteomes" id="UP000799754">
    <property type="component" value="Unassembled WGS sequence"/>
</dbReference>
<evidence type="ECO:0000313" key="1">
    <source>
        <dbReference type="EMBL" id="KAF2625807.1"/>
    </source>
</evidence>